<sequence length="117" mass="13708">MHNFEHLDVYNKSLDIVNRIYGVVRAFPREELFSLSDQFRRAATSIVLNIAEGSGRSRKEFAHFLTVSRSSAYECSAIAEIARRRTYVSETEFKELYCELEVIIKMLNRLRQSIREL</sequence>
<dbReference type="Proteomes" id="UP000179057">
    <property type="component" value="Unassembled WGS sequence"/>
</dbReference>
<comment type="caution">
    <text evidence="1">The sequence shown here is derived from an EMBL/GenBank/DDBJ whole genome shotgun (WGS) entry which is preliminary data.</text>
</comment>
<evidence type="ECO:0000313" key="2">
    <source>
        <dbReference type="Proteomes" id="UP000179057"/>
    </source>
</evidence>
<dbReference type="PANTHER" id="PTHR38471:SF2">
    <property type="entry name" value="FOUR HELIX BUNDLE PROTEIN"/>
    <property type="match status" value="1"/>
</dbReference>
<dbReference type="Pfam" id="PF05635">
    <property type="entry name" value="23S_rRNA_IVP"/>
    <property type="match status" value="1"/>
</dbReference>
<accession>A0A1F8E099</accession>
<dbReference type="CDD" id="cd16377">
    <property type="entry name" value="23S_rRNA_IVP_like"/>
    <property type="match status" value="1"/>
</dbReference>
<dbReference type="PANTHER" id="PTHR38471">
    <property type="entry name" value="FOUR HELIX BUNDLE PROTEIN"/>
    <property type="match status" value="1"/>
</dbReference>
<dbReference type="InterPro" id="IPR036583">
    <property type="entry name" value="23S_rRNA_IVS_sf"/>
</dbReference>
<dbReference type="AlphaFoldDB" id="A0A1F8E099"/>
<evidence type="ECO:0000313" key="1">
    <source>
        <dbReference type="EMBL" id="OGM94202.1"/>
    </source>
</evidence>
<dbReference type="Gene3D" id="1.20.1440.60">
    <property type="entry name" value="23S rRNA-intervening sequence"/>
    <property type="match status" value="1"/>
</dbReference>
<gene>
    <name evidence="1" type="ORF">A2610_02780</name>
</gene>
<organism evidence="1 2">
    <name type="scientific">Candidatus Wolfebacteria bacterium RIFOXYD1_FULL_48_65</name>
    <dbReference type="NCBI Taxonomy" id="1802561"/>
    <lineage>
        <taxon>Bacteria</taxon>
        <taxon>Candidatus Wolfeibacteriota</taxon>
    </lineage>
</organism>
<protein>
    <recommendedName>
        <fullName evidence="3">Four helix bundle protein</fullName>
    </recommendedName>
</protein>
<dbReference type="EMBL" id="MGIV01000014">
    <property type="protein sequence ID" value="OGM94202.1"/>
    <property type="molecule type" value="Genomic_DNA"/>
</dbReference>
<reference evidence="1 2" key="1">
    <citation type="journal article" date="2016" name="Nat. Commun.">
        <title>Thousands of microbial genomes shed light on interconnected biogeochemical processes in an aquifer system.</title>
        <authorList>
            <person name="Anantharaman K."/>
            <person name="Brown C.T."/>
            <person name="Hug L.A."/>
            <person name="Sharon I."/>
            <person name="Castelle C.J."/>
            <person name="Probst A.J."/>
            <person name="Thomas B.C."/>
            <person name="Singh A."/>
            <person name="Wilkins M.J."/>
            <person name="Karaoz U."/>
            <person name="Brodie E.L."/>
            <person name="Williams K.H."/>
            <person name="Hubbard S.S."/>
            <person name="Banfield J.F."/>
        </authorList>
    </citation>
    <scope>NUCLEOTIDE SEQUENCE [LARGE SCALE GENOMIC DNA]</scope>
</reference>
<dbReference type="InterPro" id="IPR012657">
    <property type="entry name" value="23S_rRNA-intervening_sequence"/>
</dbReference>
<dbReference type="NCBIfam" id="TIGR02436">
    <property type="entry name" value="four helix bundle protein"/>
    <property type="match status" value="1"/>
</dbReference>
<evidence type="ECO:0008006" key="3">
    <source>
        <dbReference type="Google" id="ProtNLM"/>
    </source>
</evidence>
<dbReference type="SUPFAM" id="SSF158446">
    <property type="entry name" value="IVS-encoded protein-like"/>
    <property type="match status" value="1"/>
</dbReference>
<proteinExistence type="predicted"/>
<name>A0A1F8E099_9BACT</name>